<organism evidence="2 3">
    <name type="scientific">Lottia gigantea</name>
    <name type="common">Giant owl limpet</name>
    <dbReference type="NCBI Taxonomy" id="225164"/>
    <lineage>
        <taxon>Eukaryota</taxon>
        <taxon>Metazoa</taxon>
        <taxon>Spiralia</taxon>
        <taxon>Lophotrochozoa</taxon>
        <taxon>Mollusca</taxon>
        <taxon>Gastropoda</taxon>
        <taxon>Patellogastropoda</taxon>
        <taxon>Lottioidea</taxon>
        <taxon>Lottiidae</taxon>
        <taxon>Lottia</taxon>
    </lineage>
</organism>
<dbReference type="GeneID" id="20241605"/>
<protein>
    <recommendedName>
        <fullName evidence="1">Non-haem dioxygenase N-terminal domain-containing protein</fullName>
    </recommendedName>
</protein>
<dbReference type="AlphaFoldDB" id="V4BEM6"/>
<evidence type="ECO:0000313" key="3">
    <source>
        <dbReference type="Proteomes" id="UP000030746"/>
    </source>
</evidence>
<dbReference type="Gene3D" id="2.60.120.330">
    <property type="entry name" value="B-lactam Antibiotic, Isopenicillin N Synthase, Chain"/>
    <property type="match status" value="1"/>
</dbReference>
<gene>
    <name evidence="2" type="ORF">LOTGIDRAFT_170952</name>
</gene>
<proteinExistence type="predicted"/>
<name>V4BEM6_LOTGI</name>
<dbReference type="HOGENOM" id="CLU_1344614_0_0_1"/>
<dbReference type="KEGG" id="lgi:LOTGIDRAFT_170952"/>
<dbReference type="EMBL" id="KB199835">
    <property type="protein sequence ID" value="ESP04257.1"/>
    <property type="molecule type" value="Genomic_DNA"/>
</dbReference>
<dbReference type="RefSeq" id="XP_009045067.1">
    <property type="nucleotide sequence ID" value="XM_009046819.1"/>
</dbReference>
<reference evidence="2 3" key="1">
    <citation type="journal article" date="2013" name="Nature">
        <title>Insights into bilaterian evolution from three spiralian genomes.</title>
        <authorList>
            <person name="Simakov O."/>
            <person name="Marletaz F."/>
            <person name="Cho S.J."/>
            <person name="Edsinger-Gonzales E."/>
            <person name="Havlak P."/>
            <person name="Hellsten U."/>
            <person name="Kuo D.H."/>
            <person name="Larsson T."/>
            <person name="Lv J."/>
            <person name="Arendt D."/>
            <person name="Savage R."/>
            <person name="Osoegawa K."/>
            <person name="de Jong P."/>
            <person name="Grimwood J."/>
            <person name="Chapman J.A."/>
            <person name="Shapiro H."/>
            <person name="Aerts A."/>
            <person name="Otillar R.P."/>
            <person name="Terry A.Y."/>
            <person name="Boore J.L."/>
            <person name="Grigoriev I.V."/>
            <person name="Lindberg D.R."/>
            <person name="Seaver E.C."/>
            <person name="Weisblat D.A."/>
            <person name="Putnam N.H."/>
            <person name="Rokhsar D.S."/>
        </authorList>
    </citation>
    <scope>NUCLEOTIDE SEQUENCE [LARGE SCALE GENOMIC DNA]</scope>
</reference>
<dbReference type="CTD" id="20241605"/>
<dbReference type="OrthoDB" id="288590at2759"/>
<keyword evidence="3" id="KW-1185">Reference proteome</keyword>
<dbReference type="InterPro" id="IPR027443">
    <property type="entry name" value="IPNS-like_sf"/>
</dbReference>
<dbReference type="OMA" id="DKARWFF"/>
<evidence type="ECO:0000259" key="1">
    <source>
        <dbReference type="Pfam" id="PF14226"/>
    </source>
</evidence>
<accession>V4BEM6</accession>
<feature type="domain" description="Non-haem dioxygenase N-terminal" evidence="1">
    <location>
        <begin position="6"/>
        <end position="123"/>
    </location>
</feature>
<dbReference type="Pfam" id="PF14226">
    <property type="entry name" value="DIOX_N"/>
    <property type="match status" value="1"/>
</dbReference>
<dbReference type="SUPFAM" id="SSF51197">
    <property type="entry name" value="Clavaminate synthase-like"/>
    <property type="match status" value="1"/>
</dbReference>
<dbReference type="InterPro" id="IPR026992">
    <property type="entry name" value="DIOX_N"/>
</dbReference>
<dbReference type="Proteomes" id="UP000030746">
    <property type="component" value="Unassembled WGS sequence"/>
</dbReference>
<sequence>MADLKLPIINLAKAADLSQRQEVAKTLCDAAANIGFFYVENVKGYKEDELARWCQWIFDQPKSVTSKLCRKIWNPENDNVYRGFFPTVENDSSFKEAFEIGYESRIPLNNENNPWFNEGNVWPLCEGSDEFKIFATAHFDLMVEVCLELCRLFCLGSGLEENSLEYAFVPGAVSTLRFLHYPIRHGPVPEVAFEGETAVCTCGY</sequence>
<evidence type="ECO:0000313" key="2">
    <source>
        <dbReference type="EMBL" id="ESP04257.1"/>
    </source>
</evidence>